<dbReference type="PANTHER" id="PTHR43114">
    <property type="entry name" value="ADENINE DEAMINASE"/>
    <property type="match status" value="1"/>
</dbReference>
<comment type="cofactor">
    <cofactor evidence="5">
        <name>Zn(2+)</name>
        <dbReference type="ChEBI" id="CHEBI:29105"/>
    </cofactor>
    <text evidence="5">Binds 1 zinc ion per subunit.</text>
</comment>
<comment type="catalytic activity">
    <reaction evidence="5">
        <text>adenine + H2O + H(+) = hypoxanthine + NH4(+)</text>
        <dbReference type="Rhea" id="RHEA:23688"/>
        <dbReference type="ChEBI" id="CHEBI:15377"/>
        <dbReference type="ChEBI" id="CHEBI:15378"/>
        <dbReference type="ChEBI" id="CHEBI:16708"/>
        <dbReference type="ChEBI" id="CHEBI:17368"/>
        <dbReference type="ChEBI" id="CHEBI:28938"/>
        <dbReference type="EC" id="3.5.4.2"/>
    </reaction>
</comment>
<dbReference type="InterPro" id="IPR006330">
    <property type="entry name" value="Ado/ade_deaminase"/>
</dbReference>
<dbReference type="Proteomes" id="UP000027997">
    <property type="component" value="Unassembled WGS sequence"/>
</dbReference>
<comment type="similarity">
    <text evidence="5">Belongs to the metallo-dependent hydrolases superfamily. Adenosine and AMP deaminases family. Adenine deaminase type 2 subfamily.</text>
</comment>
<feature type="active site" description="Proton donor" evidence="5">
    <location>
        <position position="199"/>
    </location>
</feature>
<keyword evidence="2 5" id="KW-0378">Hydrolase</keyword>
<organism evidence="7 8">
    <name type="scientific">Endozoicomonas elysicola</name>
    <dbReference type="NCBI Taxonomy" id="305900"/>
    <lineage>
        <taxon>Bacteria</taxon>
        <taxon>Pseudomonadati</taxon>
        <taxon>Pseudomonadota</taxon>
        <taxon>Gammaproteobacteria</taxon>
        <taxon>Oceanospirillales</taxon>
        <taxon>Endozoicomonadaceae</taxon>
        <taxon>Endozoicomonas</taxon>
    </lineage>
</organism>
<keyword evidence="4 5" id="KW-0546">Nucleotide metabolism</keyword>
<dbReference type="EC" id="3.5.4.2" evidence="5"/>
<evidence type="ECO:0000256" key="2">
    <source>
        <dbReference type="ARBA" id="ARBA00022801"/>
    </source>
</evidence>
<gene>
    <name evidence="7" type="ORF">GV64_18975</name>
</gene>
<reference evidence="7 8" key="1">
    <citation type="submission" date="2014-06" db="EMBL/GenBank/DDBJ databases">
        <title>Whole Genome Sequences of Three Symbiotic Endozoicomonas Bacteria.</title>
        <authorList>
            <person name="Neave M.J."/>
            <person name="Apprill A."/>
            <person name="Voolstra C.R."/>
        </authorList>
    </citation>
    <scope>NUCLEOTIDE SEQUENCE [LARGE SCALE GENOMIC DNA]</scope>
    <source>
        <strain evidence="7 8">DSM 22380</strain>
    </source>
</reference>
<dbReference type="InterPro" id="IPR001365">
    <property type="entry name" value="A_deaminase_dom"/>
</dbReference>
<dbReference type="NCBIfam" id="NF006850">
    <property type="entry name" value="PRK09358.1-6"/>
    <property type="match status" value="1"/>
</dbReference>
<evidence type="ECO:0000313" key="7">
    <source>
        <dbReference type="EMBL" id="KEI72535.1"/>
    </source>
</evidence>
<name>A0A081KEF9_9GAMM</name>
<dbReference type="PANTHER" id="PTHR43114:SF6">
    <property type="entry name" value="ADENINE DEAMINASE"/>
    <property type="match status" value="1"/>
</dbReference>
<comment type="caution">
    <text evidence="7">The sequence shown here is derived from an EMBL/GenBank/DDBJ whole genome shotgun (WGS) entry which is preliminary data.</text>
</comment>
<dbReference type="HAMAP" id="MF_01962">
    <property type="entry name" value="Adenine_deaminase"/>
    <property type="match status" value="1"/>
</dbReference>
<dbReference type="InterPro" id="IPR028892">
    <property type="entry name" value="ADE"/>
</dbReference>
<evidence type="ECO:0000256" key="5">
    <source>
        <dbReference type="HAMAP-Rule" id="MF_01962"/>
    </source>
</evidence>
<dbReference type="AlphaFoldDB" id="A0A081KEF9"/>
<feature type="binding site" evidence="5">
    <location>
        <position position="277"/>
    </location>
    <ligand>
        <name>Zn(2+)</name>
        <dbReference type="ChEBI" id="CHEBI:29105"/>
        <note>catalytic</note>
    </ligand>
</feature>
<keyword evidence="3 5" id="KW-0862">Zinc</keyword>
<feature type="domain" description="Adenosine deaminase" evidence="6">
    <location>
        <begin position="11"/>
        <end position="331"/>
    </location>
</feature>
<evidence type="ECO:0000313" key="8">
    <source>
        <dbReference type="Proteomes" id="UP000027997"/>
    </source>
</evidence>
<evidence type="ECO:0000256" key="3">
    <source>
        <dbReference type="ARBA" id="ARBA00022833"/>
    </source>
</evidence>
<comment type="function">
    <text evidence="5">Catalyzes the hydrolytic deamination of adenine to hypoxanthine. Plays an important role in the purine salvage pathway and in nitrogen catabolism.</text>
</comment>
<keyword evidence="8" id="KW-1185">Reference proteome</keyword>
<dbReference type="GO" id="GO:0000034">
    <property type="term" value="F:adenine deaminase activity"/>
    <property type="evidence" value="ECO:0007669"/>
    <property type="project" value="UniProtKB-UniRule"/>
</dbReference>
<dbReference type="GO" id="GO:0006146">
    <property type="term" value="P:adenine catabolic process"/>
    <property type="evidence" value="ECO:0007669"/>
    <property type="project" value="UniProtKB-UniRule"/>
</dbReference>
<evidence type="ECO:0000259" key="6">
    <source>
        <dbReference type="Pfam" id="PF00962"/>
    </source>
</evidence>
<keyword evidence="1 5" id="KW-0479">Metal-binding</keyword>
<feature type="binding site" evidence="5">
    <location>
        <position position="16"/>
    </location>
    <ligand>
        <name>Zn(2+)</name>
        <dbReference type="ChEBI" id="CHEBI:29105"/>
        <note>catalytic</note>
    </ligand>
</feature>
<feature type="binding site" evidence="5">
    <location>
        <position position="18"/>
    </location>
    <ligand>
        <name>Zn(2+)</name>
        <dbReference type="ChEBI" id="CHEBI:29105"/>
        <note>catalytic</note>
    </ligand>
</feature>
<protein>
    <recommendedName>
        <fullName evidence="5">Adenine deaminase</fullName>
        <shortName evidence="5">ADE</shortName>
        <ecNumber evidence="5">3.5.4.2</ecNumber>
    </recommendedName>
    <alternativeName>
        <fullName evidence="5">Adenine aminohydrolase</fullName>
        <shortName evidence="5">AAH</shortName>
    </alternativeName>
</protein>
<dbReference type="eggNOG" id="COG1816">
    <property type="taxonomic scope" value="Bacteria"/>
</dbReference>
<feature type="binding site" evidence="5">
    <location>
        <position position="196"/>
    </location>
    <ligand>
        <name>Zn(2+)</name>
        <dbReference type="ChEBI" id="CHEBI:29105"/>
        <note>catalytic</note>
    </ligand>
</feature>
<dbReference type="STRING" id="305900.GV64_18975"/>
<evidence type="ECO:0000256" key="1">
    <source>
        <dbReference type="ARBA" id="ARBA00022723"/>
    </source>
</evidence>
<dbReference type="GO" id="GO:0009117">
    <property type="term" value="P:nucleotide metabolic process"/>
    <property type="evidence" value="ECO:0007669"/>
    <property type="project" value="UniProtKB-KW"/>
</dbReference>
<dbReference type="GO" id="GO:0005829">
    <property type="term" value="C:cytosol"/>
    <property type="evidence" value="ECO:0007669"/>
    <property type="project" value="TreeGrafter"/>
</dbReference>
<dbReference type="NCBIfam" id="TIGR01430">
    <property type="entry name" value="aden_deam"/>
    <property type="match status" value="1"/>
</dbReference>
<proteinExistence type="inferred from homology"/>
<evidence type="ECO:0000256" key="4">
    <source>
        <dbReference type="ARBA" id="ARBA00023080"/>
    </source>
</evidence>
<dbReference type="Pfam" id="PF00962">
    <property type="entry name" value="A_deaminase"/>
    <property type="match status" value="1"/>
</dbReference>
<sequence length="335" mass="38006">MMTSEWLSVLPKAELHMHIDGSLQAERMLQLAKKNGIDLPYSTVEEVEDAYQFKDLQSFLDLYYLGASVLREEDDFYHLMMDYLLKCREDNIVHAEIMVEPQTYLANGIGFDVFMSGFKRAIADAKSQWGISILLILSLLKHTTEDECIAVLNMADDYSDDFVALGMASTEIGNPPNKFQRLYELGKSRGYNLQTHSGEEGSADLIWGSLEAMQVKRIDHGVRCTDDPLLVDHLKNHQIPLTVCPLSNVRLRVFDKIEDHNIIDLLKKDVLVTVNSDDPAYFGGFLNDNYHALIDAFDLDKTDVLALVKNGFRASYLPEDRVQVFMDELDRAVDG</sequence>
<accession>A0A081KEF9</accession>
<dbReference type="SUPFAM" id="SSF51556">
    <property type="entry name" value="Metallo-dependent hydrolases"/>
    <property type="match status" value="1"/>
</dbReference>
<dbReference type="InterPro" id="IPR032466">
    <property type="entry name" value="Metal_Hydrolase"/>
</dbReference>
<dbReference type="Gene3D" id="3.20.20.140">
    <property type="entry name" value="Metal-dependent hydrolases"/>
    <property type="match status" value="1"/>
</dbReference>
<dbReference type="GO" id="GO:0008270">
    <property type="term" value="F:zinc ion binding"/>
    <property type="evidence" value="ECO:0007669"/>
    <property type="project" value="UniProtKB-UniRule"/>
</dbReference>
<dbReference type="GO" id="GO:0043103">
    <property type="term" value="P:hypoxanthine salvage"/>
    <property type="evidence" value="ECO:0007669"/>
    <property type="project" value="UniProtKB-UniRule"/>
</dbReference>
<dbReference type="EMBL" id="JOJP01000001">
    <property type="protein sequence ID" value="KEI72535.1"/>
    <property type="molecule type" value="Genomic_DNA"/>
</dbReference>
<feature type="site" description="Important for catalytic activity" evidence="5">
    <location>
        <position position="220"/>
    </location>
</feature>
<feature type="binding site" evidence="5">
    <location>
        <position position="278"/>
    </location>
    <ligand>
        <name>substrate</name>
    </ligand>
</feature>